<dbReference type="InterPro" id="IPR042185">
    <property type="entry name" value="Serpin_sf_2"/>
</dbReference>
<dbReference type="AlphaFoldDB" id="A0A940ICT6"/>
<dbReference type="InterPro" id="IPR023796">
    <property type="entry name" value="Serpin_dom"/>
</dbReference>
<evidence type="ECO:0000259" key="2">
    <source>
        <dbReference type="SMART" id="SM00093"/>
    </source>
</evidence>
<dbReference type="InterPro" id="IPR042178">
    <property type="entry name" value="Serpin_sf_1"/>
</dbReference>
<evidence type="ECO:0000256" key="1">
    <source>
        <dbReference type="RuleBase" id="RU000411"/>
    </source>
</evidence>
<comment type="caution">
    <text evidence="3">The sequence shown here is derived from an EMBL/GenBank/DDBJ whole genome shotgun (WGS) entry which is preliminary data.</text>
</comment>
<comment type="similarity">
    <text evidence="1">Belongs to the serpin family.</text>
</comment>
<gene>
    <name evidence="3" type="ORF">IAB16_05100</name>
</gene>
<protein>
    <recommendedName>
        <fullName evidence="2">Serpin domain-containing protein</fullName>
    </recommendedName>
</protein>
<feature type="domain" description="Serpin" evidence="2">
    <location>
        <begin position="64"/>
        <end position="432"/>
    </location>
</feature>
<dbReference type="Pfam" id="PF00079">
    <property type="entry name" value="Serpin"/>
    <property type="match status" value="1"/>
</dbReference>
<reference evidence="3" key="2">
    <citation type="journal article" date="2021" name="PeerJ">
        <title>Extensive microbial diversity within the chicken gut microbiome revealed by metagenomics and culture.</title>
        <authorList>
            <person name="Gilroy R."/>
            <person name="Ravi A."/>
            <person name="Getino M."/>
            <person name="Pursley I."/>
            <person name="Horton D.L."/>
            <person name="Alikhan N.F."/>
            <person name="Baker D."/>
            <person name="Gharbi K."/>
            <person name="Hall N."/>
            <person name="Watson M."/>
            <person name="Adriaenssens E.M."/>
            <person name="Foster-Nyarko E."/>
            <person name="Jarju S."/>
            <person name="Secka A."/>
            <person name="Antonio M."/>
            <person name="Oren A."/>
            <person name="Chaudhuri R.R."/>
            <person name="La Ragione R."/>
            <person name="Hildebrand F."/>
            <person name="Pallen M.J."/>
        </authorList>
    </citation>
    <scope>NUCLEOTIDE SEQUENCE</scope>
    <source>
        <strain evidence="3">517</strain>
    </source>
</reference>
<dbReference type="Proteomes" id="UP000727857">
    <property type="component" value="Unassembled WGS sequence"/>
</dbReference>
<dbReference type="SMART" id="SM00093">
    <property type="entry name" value="SERPIN"/>
    <property type="match status" value="1"/>
</dbReference>
<dbReference type="PANTHER" id="PTHR11461:SF211">
    <property type="entry name" value="GH10112P-RELATED"/>
    <property type="match status" value="1"/>
</dbReference>
<dbReference type="GO" id="GO:0005615">
    <property type="term" value="C:extracellular space"/>
    <property type="evidence" value="ECO:0007669"/>
    <property type="project" value="InterPro"/>
</dbReference>
<dbReference type="PANTHER" id="PTHR11461">
    <property type="entry name" value="SERINE PROTEASE INHIBITOR, SERPIN"/>
    <property type="match status" value="1"/>
</dbReference>
<organism evidence="3 4">
    <name type="scientific">Candidatus Stercoripulliclostridium pullicola</name>
    <dbReference type="NCBI Taxonomy" id="2840953"/>
    <lineage>
        <taxon>Bacteria</taxon>
        <taxon>Bacillati</taxon>
        <taxon>Bacillota</taxon>
        <taxon>Clostridia</taxon>
        <taxon>Eubacteriales</taxon>
        <taxon>Candidatus Stercoripulliclostridium</taxon>
    </lineage>
</organism>
<dbReference type="Gene3D" id="2.30.39.10">
    <property type="entry name" value="Alpha-1-antitrypsin, domain 1"/>
    <property type="match status" value="1"/>
</dbReference>
<dbReference type="Gene3D" id="3.30.497.10">
    <property type="entry name" value="Antithrombin, subunit I, domain 2"/>
    <property type="match status" value="1"/>
</dbReference>
<proteinExistence type="inferred from homology"/>
<evidence type="ECO:0000313" key="4">
    <source>
        <dbReference type="Proteomes" id="UP000727857"/>
    </source>
</evidence>
<reference evidence="3" key="1">
    <citation type="submission" date="2020-10" db="EMBL/GenBank/DDBJ databases">
        <authorList>
            <person name="Gilroy R."/>
        </authorList>
    </citation>
    <scope>NUCLEOTIDE SEQUENCE</scope>
    <source>
        <strain evidence="3">517</strain>
    </source>
</reference>
<dbReference type="PROSITE" id="PS51257">
    <property type="entry name" value="PROKAR_LIPOPROTEIN"/>
    <property type="match status" value="1"/>
</dbReference>
<name>A0A940ICT6_9FIRM</name>
<dbReference type="GO" id="GO:0004867">
    <property type="term" value="F:serine-type endopeptidase inhibitor activity"/>
    <property type="evidence" value="ECO:0007669"/>
    <property type="project" value="InterPro"/>
</dbReference>
<sequence length="432" mass="47128">MKKGVFLSVAVLLTAIFVFSLTGCKNNIKGNLLASPAESPEFGYSDAKEEGFIAMNAAAEAFGAKFAAEAYSAYEGEGNFTVSPISVYMALALAAESADGNTREELLQALGVTRETLLSDFAKLYASVMREYKGGMSEVTNSVWLDSAVDFNQNTLDTLANKYYCYSYSADFKGDNEKANIAIKNFVKERTMNLIDVDFNFDTDTAFVLLNTLYLKDVWNTLGKDLEMTSEKYSFDTGSGTVSKNFLRGYYSGGRAYESEVYRSFYAATANGYKIKFIVPKDGHSLAEAFTAENIAEAGSNKDYNAVDDVNKIRYYTRCIFPEFGGGYDANVADVLKTGFGIRDLFDAGACDLGALVTGGGLYCSELRHVTELKVDRKGIEGAAVTVVPGNMTADPGEYKEVYEDFVVDRAFGFVILDPYGTTLFAGTVKTI</sequence>
<dbReference type="InterPro" id="IPR036186">
    <property type="entry name" value="Serpin_sf"/>
</dbReference>
<dbReference type="SUPFAM" id="SSF56574">
    <property type="entry name" value="Serpins"/>
    <property type="match status" value="1"/>
</dbReference>
<dbReference type="InterPro" id="IPR000215">
    <property type="entry name" value="Serpin_fam"/>
</dbReference>
<accession>A0A940ICT6</accession>
<evidence type="ECO:0000313" key="3">
    <source>
        <dbReference type="EMBL" id="MBO8424374.1"/>
    </source>
</evidence>
<dbReference type="EMBL" id="JADINF010000129">
    <property type="protein sequence ID" value="MBO8424374.1"/>
    <property type="molecule type" value="Genomic_DNA"/>
</dbReference>